<evidence type="ECO:0000313" key="1">
    <source>
        <dbReference type="EMBL" id="EGV28836.1"/>
    </source>
</evidence>
<dbReference type="EMBL" id="AFWT01000030">
    <property type="protein sequence ID" value="EGV28836.1"/>
    <property type="molecule type" value="Genomic_DNA"/>
</dbReference>
<name>G2E5C4_9GAMM</name>
<keyword evidence="2" id="KW-1185">Reference proteome</keyword>
<gene>
    <name evidence="1" type="ORF">ThidrDRAFT_3487</name>
</gene>
<sequence>MQRKWLQQLAKQLAFETIVDRRFVNARFADKGGARQLDKVLDEIDEIADHLWQQPA</sequence>
<dbReference type="AlphaFoldDB" id="G2E5C4"/>
<dbReference type="eggNOG" id="COG4096">
    <property type="taxonomic scope" value="Bacteria"/>
</dbReference>
<dbReference type="STRING" id="765913.ThidrDRAFT_3487"/>
<reference evidence="1 2" key="1">
    <citation type="submission" date="2011-06" db="EMBL/GenBank/DDBJ databases">
        <title>The draft genome of Thiorhodococcus drewsii AZ1.</title>
        <authorList>
            <consortium name="US DOE Joint Genome Institute (JGI-PGF)"/>
            <person name="Lucas S."/>
            <person name="Han J."/>
            <person name="Lapidus A."/>
            <person name="Cheng J.-F."/>
            <person name="Goodwin L."/>
            <person name="Pitluck S."/>
            <person name="Peters L."/>
            <person name="Land M.L."/>
            <person name="Hauser L."/>
            <person name="Vogl K."/>
            <person name="Liu Z."/>
            <person name="Imhoff J."/>
            <person name="Thiel V."/>
            <person name="Frigaard N.-U."/>
            <person name="Bryant D.A."/>
            <person name="Woyke T.J."/>
        </authorList>
    </citation>
    <scope>NUCLEOTIDE SEQUENCE [LARGE SCALE GENOMIC DNA]</scope>
    <source>
        <strain evidence="1 2">AZ1</strain>
    </source>
</reference>
<organism evidence="1 2">
    <name type="scientific">Thiorhodococcus drewsii AZ1</name>
    <dbReference type="NCBI Taxonomy" id="765913"/>
    <lineage>
        <taxon>Bacteria</taxon>
        <taxon>Pseudomonadati</taxon>
        <taxon>Pseudomonadota</taxon>
        <taxon>Gammaproteobacteria</taxon>
        <taxon>Chromatiales</taxon>
        <taxon>Chromatiaceae</taxon>
        <taxon>Thiorhodococcus</taxon>
    </lineage>
</organism>
<comment type="caution">
    <text evidence="1">The sequence shown here is derived from an EMBL/GenBank/DDBJ whole genome shotgun (WGS) entry which is preliminary data.</text>
</comment>
<proteinExistence type="predicted"/>
<evidence type="ECO:0000313" key="2">
    <source>
        <dbReference type="Proteomes" id="UP000004200"/>
    </source>
</evidence>
<dbReference type="Proteomes" id="UP000004200">
    <property type="component" value="Unassembled WGS sequence"/>
</dbReference>
<protein>
    <submittedName>
        <fullName evidence="1">Type I restriction enzyme EcoKI subunit R</fullName>
    </submittedName>
</protein>
<accession>G2E5C4</accession>